<feature type="domain" description="Large ribosomal subunit protein uL6 alpha-beta" evidence="9">
    <location>
        <begin position="12"/>
        <end position="82"/>
    </location>
</feature>
<reference evidence="10 11" key="1">
    <citation type="submission" date="2015-02" db="EMBL/GenBank/DDBJ databases">
        <title>Single cell genomics of a rare environmental alphaproteobacterium provides unique insights into Rickettsiaceae evolution.</title>
        <authorList>
            <person name="Martijn J."/>
            <person name="Schulz F."/>
            <person name="Zaremba-Niedzwiedzka K."/>
            <person name="Viklund J."/>
            <person name="Stepanauskas R."/>
            <person name="Andersson S.G.E."/>
            <person name="Horn M."/>
            <person name="Guy L."/>
            <person name="Ettema T.J.G."/>
        </authorList>
    </citation>
    <scope>NUCLEOTIDE SEQUENCE [LARGE SCALE GENOMIC DNA]</scope>
    <source>
        <strain evidence="10 11">SCGC AAA041-L04</strain>
    </source>
</reference>
<dbReference type="PANTHER" id="PTHR11655">
    <property type="entry name" value="60S/50S RIBOSOMAL PROTEIN L6/L9"/>
    <property type="match status" value="1"/>
</dbReference>
<dbReference type="Gene3D" id="3.90.930.12">
    <property type="entry name" value="Ribosomal protein L6, alpha-beta domain"/>
    <property type="match status" value="2"/>
</dbReference>
<evidence type="ECO:0000259" key="9">
    <source>
        <dbReference type="Pfam" id="PF00347"/>
    </source>
</evidence>
<comment type="function">
    <text evidence="6 8">This protein binds to the 23S rRNA, and is important in its secondary structure. It is located near the subunit interface in the base of the L7/L12 stalk, and near the tRNA binding site of the peptidyltransferase center.</text>
</comment>
<feature type="domain" description="Large ribosomal subunit protein uL6 alpha-beta" evidence="9">
    <location>
        <begin position="91"/>
        <end position="163"/>
    </location>
</feature>
<dbReference type="GO" id="GO:0019843">
    <property type="term" value="F:rRNA binding"/>
    <property type="evidence" value="ECO:0007669"/>
    <property type="project" value="UniProtKB-UniRule"/>
</dbReference>
<evidence type="ECO:0000256" key="7">
    <source>
        <dbReference type="RuleBase" id="RU003869"/>
    </source>
</evidence>
<dbReference type="Proteomes" id="UP000033358">
    <property type="component" value="Unassembled WGS sequence"/>
</dbReference>
<comment type="caution">
    <text evidence="10">The sequence shown here is derived from an EMBL/GenBank/DDBJ whole genome shotgun (WGS) entry which is preliminary data.</text>
</comment>
<dbReference type="PRINTS" id="PR00059">
    <property type="entry name" value="RIBOSOMALL6"/>
</dbReference>
<keyword evidence="4 6" id="KW-0689">Ribosomal protein</keyword>
<dbReference type="PIRSF" id="PIRSF002162">
    <property type="entry name" value="Ribosomal_L6"/>
    <property type="match status" value="1"/>
</dbReference>
<evidence type="ECO:0000256" key="6">
    <source>
        <dbReference type="HAMAP-Rule" id="MF_01365"/>
    </source>
</evidence>
<dbReference type="PROSITE" id="PS00525">
    <property type="entry name" value="RIBOSOMAL_L6_1"/>
    <property type="match status" value="1"/>
</dbReference>
<dbReference type="GO" id="GO:0003735">
    <property type="term" value="F:structural constituent of ribosome"/>
    <property type="evidence" value="ECO:0007669"/>
    <property type="project" value="UniProtKB-UniRule"/>
</dbReference>
<accession>A0A0F5MQU6</accession>
<evidence type="ECO:0000313" key="11">
    <source>
        <dbReference type="Proteomes" id="UP000033358"/>
    </source>
</evidence>
<evidence type="ECO:0000256" key="1">
    <source>
        <dbReference type="ARBA" id="ARBA00009356"/>
    </source>
</evidence>
<dbReference type="InterPro" id="IPR002358">
    <property type="entry name" value="Ribosomal_uL6_CS"/>
</dbReference>
<dbReference type="AlphaFoldDB" id="A0A0F5MQU6"/>
<proteinExistence type="inferred from homology"/>
<name>A0A0F5MQU6_9RICK</name>
<protein>
    <recommendedName>
        <fullName evidence="6">Large ribosomal subunit protein uL6</fullName>
    </recommendedName>
</protein>
<evidence type="ECO:0000256" key="2">
    <source>
        <dbReference type="ARBA" id="ARBA00022730"/>
    </source>
</evidence>
<keyword evidence="5 6" id="KW-0687">Ribonucleoprotein</keyword>
<comment type="subunit">
    <text evidence="6">Part of the 50S ribosomal subunit.</text>
</comment>
<evidence type="ECO:0000256" key="3">
    <source>
        <dbReference type="ARBA" id="ARBA00022884"/>
    </source>
</evidence>
<dbReference type="InterPro" id="IPR000702">
    <property type="entry name" value="Ribosomal_uL6-like"/>
</dbReference>
<dbReference type="FunFam" id="3.90.930.12:FF:000001">
    <property type="entry name" value="50S ribosomal protein L6"/>
    <property type="match status" value="1"/>
</dbReference>
<sequence>MSRVGKLPIPLPTGTKVNITENNINVQGKLGELKLDYRNEVTVTQSDEKIFVKPANDSKIARAMWGLTRSLIFNMVKGVTEGFQARLEVNGVGYRCAVDGRILTMFLGYSHEIKYLIPESIEIKCEKPTLLVISGADKQKVGQVAALIRSLRKPEPYKGKGIKHEGEKIIRKEGKKK</sequence>
<evidence type="ECO:0000313" key="10">
    <source>
        <dbReference type="EMBL" id="KKB96432.1"/>
    </source>
</evidence>
<dbReference type="SUPFAM" id="SSF56053">
    <property type="entry name" value="Ribosomal protein L6"/>
    <property type="match status" value="2"/>
</dbReference>
<dbReference type="HAMAP" id="MF_01365_B">
    <property type="entry name" value="Ribosomal_uL6_B"/>
    <property type="match status" value="1"/>
</dbReference>
<organism evidence="10 11">
    <name type="scientific">Candidatus Arcanibacter lacustris</name>
    <dbReference type="NCBI Taxonomy" id="1607817"/>
    <lineage>
        <taxon>Bacteria</taxon>
        <taxon>Pseudomonadati</taxon>
        <taxon>Pseudomonadota</taxon>
        <taxon>Alphaproteobacteria</taxon>
        <taxon>Rickettsiales</taxon>
        <taxon>Candidatus Arcanibacter</taxon>
    </lineage>
</organism>
<evidence type="ECO:0000256" key="5">
    <source>
        <dbReference type="ARBA" id="ARBA00023274"/>
    </source>
</evidence>
<comment type="similarity">
    <text evidence="1 6 7">Belongs to the universal ribosomal protein uL6 family.</text>
</comment>
<dbReference type="GO" id="GO:0002181">
    <property type="term" value="P:cytoplasmic translation"/>
    <property type="evidence" value="ECO:0007669"/>
    <property type="project" value="TreeGrafter"/>
</dbReference>
<dbReference type="GO" id="GO:0022625">
    <property type="term" value="C:cytosolic large ribosomal subunit"/>
    <property type="evidence" value="ECO:0007669"/>
    <property type="project" value="UniProtKB-UniRule"/>
</dbReference>
<gene>
    <name evidence="6 10" type="primary">rplF</name>
    <name evidence="10" type="ORF">SZ25_00488</name>
</gene>
<dbReference type="InterPro" id="IPR020040">
    <property type="entry name" value="Ribosomal_uL6_a/b-dom"/>
</dbReference>
<keyword evidence="11" id="KW-1185">Reference proteome</keyword>
<dbReference type="NCBIfam" id="TIGR03654">
    <property type="entry name" value="L6_bact"/>
    <property type="match status" value="1"/>
</dbReference>
<evidence type="ECO:0000256" key="8">
    <source>
        <dbReference type="RuleBase" id="RU003870"/>
    </source>
</evidence>
<dbReference type="FunFam" id="3.90.930.12:FF:000002">
    <property type="entry name" value="50S ribosomal protein L6"/>
    <property type="match status" value="1"/>
</dbReference>
<keyword evidence="2 6" id="KW-0699">rRNA-binding</keyword>
<dbReference type="PANTHER" id="PTHR11655:SF14">
    <property type="entry name" value="LARGE RIBOSOMAL SUBUNIT PROTEIN UL6M"/>
    <property type="match status" value="1"/>
</dbReference>
<evidence type="ECO:0000256" key="4">
    <source>
        <dbReference type="ARBA" id="ARBA00022980"/>
    </source>
</evidence>
<dbReference type="PATRIC" id="fig|1607817.3.peg.485"/>
<dbReference type="Pfam" id="PF00347">
    <property type="entry name" value="Ribosomal_L6"/>
    <property type="match status" value="2"/>
</dbReference>
<dbReference type="EMBL" id="JYHA01000084">
    <property type="protein sequence ID" value="KKB96432.1"/>
    <property type="molecule type" value="Genomic_DNA"/>
</dbReference>
<dbReference type="InterPro" id="IPR036789">
    <property type="entry name" value="Ribosomal_uL6-like_a/b-dom_sf"/>
</dbReference>
<dbReference type="InterPro" id="IPR019906">
    <property type="entry name" value="Ribosomal_uL6_bac-type"/>
</dbReference>
<keyword evidence="3 6" id="KW-0694">RNA-binding</keyword>